<dbReference type="OrthoDB" id="2448216at2759"/>
<dbReference type="InterPro" id="IPR010095">
    <property type="entry name" value="Cas12f1-like_TNB"/>
</dbReference>
<keyword evidence="5" id="KW-1185">Reference proteome</keyword>
<evidence type="ECO:0000256" key="2">
    <source>
        <dbReference type="SAM" id="MobiDB-lite"/>
    </source>
</evidence>
<sequence length="480" mass="53652">MTDGFIDISENELKRILWGRDAGQVGLIWSGGTYTSQWAGQQLSSSFGNIIKMLFIGDRNTVRHALKQQTTYGKRTTTMDQCATAYPNIYGQRPLALYKIDRINYYRARHNASIPARSSSSSSASTTPLPLNPPLPTPPPGAGFFRYALNNFIRTDGHQLQLLAYDLTKNRQTPGYKGFLKRIEKQYPTQQSMTNAFGQNLESVVVVGIDPGEVVSGAFCVCLDDTTVVNLLVKRASLYQPTLAFRAWEQEWRRQHPTAGPADSVDASLWTRKMDDRNRTTFLPSIHDLENALPSTSYASLDAVKSAHQQYFELEPIIHGFYSSSDWKKAVYQHRMAKLAEMDLAIAGVLRMVDQACKDVSVDQRKVLFALGNGTFRTGFNLTSVHQTFLRRLQQKSMALGYKVALVDEYLTSTMCPTCVSKGKKSRLAKPSIRACACVECTRWIHRDGVGAHNIALIGKQYLKSRGRPEALARPPPKSP</sequence>
<accession>A0A197JHZ8</accession>
<dbReference type="EMBL" id="KV442101">
    <property type="protein sequence ID" value="OAQ24126.1"/>
    <property type="molecule type" value="Genomic_DNA"/>
</dbReference>
<reference evidence="4 5" key="1">
    <citation type="submission" date="2016-05" db="EMBL/GenBank/DDBJ databases">
        <title>Genome sequencing reveals origins of a unique bacterial endosymbiosis in the earliest lineages of terrestrial Fungi.</title>
        <authorList>
            <consortium name="DOE Joint Genome Institute"/>
            <person name="Uehling J."/>
            <person name="Gryganskyi A."/>
            <person name="Hameed K."/>
            <person name="Tschaplinski T."/>
            <person name="Misztal P."/>
            <person name="Wu S."/>
            <person name="Desiro A."/>
            <person name="Vande Pol N."/>
            <person name="Du Z.-Y."/>
            <person name="Zienkiewicz A."/>
            <person name="Zienkiewicz K."/>
            <person name="Morin E."/>
            <person name="Tisserant E."/>
            <person name="Splivallo R."/>
            <person name="Hainaut M."/>
            <person name="Henrissat B."/>
            <person name="Ohm R."/>
            <person name="Kuo A."/>
            <person name="Yan J."/>
            <person name="Lipzen A."/>
            <person name="Nolan M."/>
            <person name="Labutti K."/>
            <person name="Barry K."/>
            <person name="Goldstein A."/>
            <person name="Labbe J."/>
            <person name="Schadt C."/>
            <person name="Tuskan G."/>
            <person name="Grigoriev I."/>
            <person name="Martin F."/>
            <person name="Vilgalys R."/>
            <person name="Bonito G."/>
        </authorList>
    </citation>
    <scope>NUCLEOTIDE SEQUENCE [LARGE SCALE GENOMIC DNA]</scope>
    <source>
        <strain evidence="4 5">AG-77</strain>
    </source>
</reference>
<dbReference type="GO" id="GO:0003677">
    <property type="term" value="F:DNA binding"/>
    <property type="evidence" value="ECO:0007669"/>
    <property type="project" value="UniProtKB-KW"/>
</dbReference>
<feature type="compositionally biased region" description="Low complexity" evidence="2">
    <location>
        <begin position="115"/>
        <end position="129"/>
    </location>
</feature>
<feature type="domain" description="Cas12f1-like TNB" evidence="3">
    <location>
        <begin position="386"/>
        <end position="455"/>
    </location>
</feature>
<gene>
    <name evidence="4" type="ORF">K457DRAFT_1910586</name>
</gene>
<evidence type="ECO:0000313" key="4">
    <source>
        <dbReference type="EMBL" id="OAQ24126.1"/>
    </source>
</evidence>
<keyword evidence="1" id="KW-0238">DNA-binding</keyword>
<dbReference type="AlphaFoldDB" id="A0A197JHZ8"/>
<dbReference type="Proteomes" id="UP000078512">
    <property type="component" value="Unassembled WGS sequence"/>
</dbReference>
<feature type="region of interest" description="Disordered" evidence="2">
    <location>
        <begin position="115"/>
        <end position="135"/>
    </location>
</feature>
<organism evidence="4 5">
    <name type="scientific">Linnemannia elongata AG-77</name>
    <dbReference type="NCBI Taxonomy" id="1314771"/>
    <lineage>
        <taxon>Eukaryota</taxon>
        <taxon>Fungi</taxon>
        <taxon>Fungi incertae sedis</taxon>
        <taxon>Mucoromycota</taxon>
        <taxon>Mortierellomycotina</taxon>
        <taxon>Mortierellomycetes</taxon>
        <taxon>Mortierellales</taxon>
        <taxon>Mortierellaceae</taxon>
        <taxon>Linnemannia</taxon>
    </lineage>
</organism>
<evidence type="ECO:0000313" key="5">
    <source>
        <dbReference type="Proteomes" id="UP000078512"/>
    </source>
</evidence>
<protein>
    <recommendedName>
        <fullName evidence="3">Cas12f1-like TNB domain-containing protein</fullName>
    </recommendedName>
</protein>
<proteinExistence type="predicted"/>
<dbReference type="Pfam" id="PF07282">
    <property type="entry name" value="Cas12f1-like_TNB"/>
    <property type="match status" value="1"/>
</dbReference>
<evidence type="ECO:0000256" key="1">
    <source>
        <dbReference type="ARBA" id="ARBA00023125"/>
    </source>
</evidence>
<evidence type="ECO:0000259" key="3">
    <source>
        <dbReference type="Pfam" id="PF07282"/>
    </source>
</evidence>
<name>A0A197JHZ8_9FUNG</name>